<accession>A0A4C1ZQJ8</accession>
<dbReference type="Proteomes" id="UP000299102">
    <property type="component" value="Unassembled WGS sequence"/>
</dbReference>
<evidence type="ECO:0000313" key="2">
    <source>
        <dbReference type="EMBL" id="GBP89209.1"/>
    </source>
</evidence>
<evidence type="ECO:0000256" key="1">
    <source>
        <dbReference type="SAM" id="MobiDB-lite"/>
    </source>
</evidence>
<dbReference type="EMBL" id="BGZK01001983">
    <property type="protein sequence ID" value="GBP89209.1"/>
    <property type="molecule type" value="Genomic_DNA"/>
</dbReference>
<reference evidence="2 3" key="1">
    <citation type="journal article" date="2019" name="Commun. Biol.">
        <title>The bagworm genome reveals a unique fibroin gene that provides high tensile strength.</title>
        <authorList>
            <person name="Kono N."/>
            <person name="Nakamura H."/>
            <person name="Ohtoshi R."/>
            <person name="Tomita M."/>
            <person name="Numata K."/>
            <person name="Arakawa K."/>
        </authorList>
    </citation>
    <scope>NUCLEOTIDE SEQUENCE [LARGE SCALE GENOMIC DNA]</scope>
</reference>
<feature type="region of interest" description="Disordered" evidence="1">
    <location>
        <begin position="1"/>
        <end position="47"/>
    </location>
</feature>
<evidence type="ECO:0000313" key="3">
    <source>
        <dbReference type="Proteomes" id="UP000299102"/>
    </source>
</evidence>
<dbReference type="AlphaFoldDB" id="A0A4C1ZQJ8"/>
<protein>
    <submittedName>
        <fullName evidence="2">Uncharacterized protein</fullName>
    </submittedName>
</protein>
<proteinExistence type="predicted"/>
<sequence length="100" mass="10773">MEQVHVSRRLNQGGAAATKRARPSAGENTATKAEIDEPAGLGENKVNRERADTKLIWGKKPISGGRGKLNTRVEWKDCLHYSFEGLSLAGAPAPRPPAAR</sequence>
<organism evidence="2 3">
    <name type="scientific">Eumeta variegata</name>
    <name type="common">Bagworm moth</name>
    <name type="synonym">Eumeta japonica</name>
    <dbReference type="NCBI Taxonomy" id="151549"/>
    <lineage>
        <taxon>Eukaryota</taxon>
        <taxon>Metazoa</taxon>
        <taxon>Ecdysozoa</taxon>
        <taxon>Arthropoda</taxon>
        <taxon>Hexapoda</taxon>
        <taxon>Insecta</taxon>
        <taxon>Pterygota</taxon>
        <taxon>Neoptera</taxon>
        <taxon>Endopterygota</taxon>
        <taxon>Lepidoptera</taxon>
        <taxon>Glossata</taxon>
        <taxon>Ditrysia</taxon>
        <taxon>Tineoidea</taxon>
        <taxon>Psychidae</taxon>
        <taxon>Oiketicinae</taxon>
        <taxon>Eumeta</taxon>
    </lineage>
</organism>
<keyword evidence="3" id="KW-1185">Reference proteome</keyword>
<comment type="caution">
    <text evidence="2">The sequence shown here is derived from an EMBL/GenBank/DDBJ whole genome shotgun (WGS) entry which is preliminary data.</text>
</comment>
<gene>
    <name evidence="2" type="ORF">EVAR_39997_1</name>
</gene>
<name>A0A4C1ZQJ8_EUMVA</name>